<dbReference type="EMBL" id="CP108195">
    <property type="protein sequence ID" value="WTS17566.1"/>
    <property type="molecule type" value="Genomic_DNA"/>
</dbReference>
<dbReference type="PANTHER" id="PTHR30146">
    <property type="entry name" value="LACI-RELATED TRANSCRIPTIONAL REPRESSOR"/>
    <property type="match status" value="1"/>
</dbReference>
<dbReference type="SMART" id="SM00354">
    <property type="entry name" value="HTH_LACI"/>
    <property type="match status" value="1"/>
</dbReference>
<dbReference type="Gene3D" id="1.10.260.40">
    <property type="entry name" value="lambda repressor-like DNA-binding domains"/>
    <property type="match status" value="1"/>
</dbReference>
<dbReference type="PANTHER" id="PTHR30146:SF153">
    <property type="entry name" value="LACTOSE OPERON REPRESSOR"/>
    <property type="match status" value="1"/>
</dbReference>
<evidence type="ECO:0000259" key="6">
    <source>
        <dbReference type="PROSITE" id="PS50932"/>
    </source>
</evidence>
<dbReference type="GO" id="GO:0000976">
    <property type="term" value="F:transcription cis-regulatory region binding"/>
    <property type="evidence" value="ECO:0007669"/>
    <property type="project" value="TreeGrafter"/>
</dbReference>
<evidence type="ECO:0000256" key="1">
    <source>
        <dbReference type="ARBA" id="ARBA00022801"/>
    </source>
</evidence>
<dbReference type="CDD" id="cd01392">
    <property type="entry name" value="HTH_LacI"/>
    <property type="match status" value="1"/>
</dbReference>
<dbReference type="GO" id="GO:0004553">
    <property type="term" value="F:hydrolase activity, hydrolyzing O-glycosyl compounds"/>
    <property type="evidence" value="ECO:0007669"/>
    <property type="project" value="InterPro"/>
</dbReference>
<dbReference type="GO" id="GO:0005975">
    <property type="term" value="P:carbohydrate metabolic process"/>
    <property type="evidence" value="ECO:0007669"/>
    <property type="project" value="InterPro"/>
</dbReference>
<sequence length="542" mass="58441">MGLLADQQLVTGGLPGGQVDDGRTAGQLGGRVARRDRHGVLRGVSCRAASYGVLRRSPEQTRGPAGTHRGRAHPLPSLHGPRRAGKFTHAPGTHRARVRRGVADIATAAGVSKPTVSRVLNGHRDVAEATRRRVQDVAAEMGYTPSADARALRTGRHGAIGLLMPPDYWWGFGEVQYGIAREAARNQPPLPETPEAEEEFAKRTLPGLPVDGLIPLMPYGMLRHIGDLARSGTPVAVIDDRGYRPGIPFVETTNREGMRAMGDTSPPPAGPGSPSSPAARTPPSPSPASRATWTHSARPASSTGLSWSGLAAALDAGLDQFGGDDCTEHIVELVRSGQVSEERVDVSARRLLREKFRLGLFENRHVDPGHASQLCGSRPLRAADRAAQSDYTVLVKNDVQSLDHVDRTVEEATPFFREHLAARGTPSGHRRAPLHRSEGTDLRLREVLPGFAAGCEVYTRTGVLAAPELLERGFRRVLLRRRIPRNSLGAVGRSLPTAGTPHRETVGCPRPDVCHEHHRTPQNTTEHPRACTPVSYTNRTSG</sequence>
<protein>
    <submittedName>
        <fullName evidence="7">LacI family DNA-binding transcriptional regulator</fullName>
    </submittedName>
</protein>
<dbReference type="InterPro" id="IPR010982">
    <property type="entry name" value="Lambda_DNA-bd_dom_sf"/>
</dbReference>
<dbReference type="Gene3D" id="3.40.50.2300">
    <property type="match status" value="1"/>
</dbReference>
<feature type="domain" description="HTH lacI-type" evidence="6">
    <location>
        <begin position="103"/>
        <end position="154"/>
    </location>
</feature>
<dbReference type="Gene3D" id="3.20.20.300">
    <property type="entry name" value="Glycoside hydrolase, family 3, N-terminal domain"/>
    <property type="match status" value="1"/>
</dbReference>
<dbReference type="PROSITE" id="PS50932">
    <property type="entry name" value="HTH_LACI_2"/>
    <property type="match status" value="1"/>
</dbReference>
<keyword evidence="1" id="KW-0378">Hydrolase</keyword>
<proteinExistence type="predicted"/>
<keyword evidence="2" id="KW-0805">Transcription regulation</keyword>
<keyword evidence="4" id="KW-0804">Transcription</keyword>
<evidence type="ECO:0000256" key="3">
    <source>
        <dbReference type="ARBA" id="ARBA00023125"/>
    </source>
</evidence>
<name>A0AAU1UK09_9ACTN</name>
<dbReference type="SUPFAM" id="SSF47413">
    <property type="entry name" value="lambda repressor-like DNA-binding domains"/>
    <property type="match status" value="1"/>
</dbReference>
<dbReference type="InterPro" id="IPR036962">
    <property type="entry name" value="Glyco_hydro_3_N_sf"/>
</dbReference>
<dbReference type="AlphaFoldDB" id="A0AAU1UK09"/>
<dbReference type="GO" id="GO:0003700">
    <property type="term" value="F:DNA-binding transcription factor activity"/>
    <property type="evidence" value="ECO:0007669"/>
    <property type="project" value="TreeGrafter"/>
</dbReference>
<accession>A0AAU1UK09</accession>
<feature type="region of interest" description="Disordered" evidence="5">
    <location>
        <begin position="12"/>
        <end position="31"/>
    </location>
</feature>
<evidence type="ECO:0000256" key="2">
    <source>
        <dbReference type="ARBA" id="ARBA00023015"/>
    </source>
</evidence>
<evidence type="ECO:0000256" key="5">
    <source>
        <dbReference type="SAM" id="MobiDB-lite"/>
    </source>
</evidence>
<gene>
    <name evidence="7" type="ORF">OHU69_44985</name>
</gene>
<feature type="region of interest" description="Disordered" evidence="5">
    <location>
        <begin position="55"/>
        <end position="84"/>
    </location>
</feature>
<dbReference type="SUPFAM" id="SSF51445">
    <property type="entry name" value="(Trans)glycosidases"/>
    <property type="match status" value="1"/>
</dbReference>
<evidence type="ECO:0000313" key="7">
    <source>
        <dbReference type="EMBL" id="WTS17566.1"/>
    </source>
</evidence>
<dbReference type="PROSITE" id="PS00356">
    <property type="entry name" value="HTH_LACI_1"/>
    <property type="match status" value="1"/>
</dbReference>
<dbReference type="Pfam" id="PF00356">
    <property type="entry name" value="LacI"/>
    <property type="match status" value="1"/>
</dbReference>
<feature type="region of interest" description="Disordered" evidence="5">
    <location>
        <begin position="517"/>
        <end position="542"/>
    </location>
</feature>
<feature type="region of interest" description="Disordered" evidence="5">
    <location>
        <begin position="257"/>
        <end position="300"/>
    </location>
</feature>
<organism evidence="7">
    <name type="scientific">Streptomyces sp. NBC_00119</name>
    <dbReference type="NCBI Taxonomy" id="2975659"/>
    <lineage>
        <taxon>Bacteria</taxon>
        <taxon>Bacillati</taxon>
        <taxon>Actinomycetota</taxon>
        <taxon>Actinomycetes</taxon>
        <taxon>Kitasatosporales</taxon>
        <taxon>Streptomycetaceae</taxon>
        <taxon>Streptomyces</taxon>
    </lineage>
</organism>
<keyword evidence="3 7" id="KW-0238">DNA-binding</keyword>
<dbReference type="InterPro" id="IPR000843">
    <property type="entry name" value="HTH_LacI"/>
</dbReference>
<evidence type="ECO:0000256" key="4">
    <source>
        <dbReference type="ARBA" id="ARBA00023163"/>
    </source>
</evidence>
<reference evidence="7" key="1">
    <citation type="submission" date="2022-10" db="EMBL/GenBank/DDBJ databases">
        <title>The complete genomes of actinobacterial strains from the NBC collection.</title>
        <authorList>
            <person name="Joergensen T.S."/>
            <person name="Alvarez Arevalo M."/>
            <person name="Sterndorff E.B."/>
            <person name="Faurdal D."/>
            <person name="Vuksanovic O."/>
            <person name="Mourched A.-S."/>
            <person name="Charusanti P."/>
            <person name="Shaw S."/>
            <person name="Blin K."/>
            <person name="Weber T."/>
        </authorList>
    </citation>
    <scope>NUCLEOTIDE SEQUENCE</scope>
    <source>
        <strain evidence="7">NBC_00119</strain>
    </source>
</reference>
<dbReference type="InterPro" id="IPR017853">
    <property type="entry name" value="GH"/>
</dbReference>